<comment type="similarity">
    <text evidence="2 8">Belongs to the lactate permease family.</text>
</comment>
<reference evidence="9" key="1">
    <citation type="journal article" date="2023" name="Int. J. Syst. Evol. Microbiol.">
        <title>Mesoterricola silvestris gen. nov., sp. nov., Mesoterricola sediminis sp. nov., Geothrix oryzae sp. nov., Geothrix edaphica sp. nov., Geothrix rubra sp. nov., and Geothrix limicola sp. nov., six novel members of Acidobacteriota isolated from soils.</title>
        <authorList>
            <person name="Itoh H."/>
            <person name="Sugisawa Y."/>
            <person name="Mise K."/>
            <person name="Xu Z."/>
            <person name="Kuniyasu M."/>
            <person name="Ushijima N."/>
            <person name="Kawano K."/>
            <person name="Kobayashi E."/>
            <person name="Shiratori Y."/>
            <person name="Masuda Y."/>
            <person name="Senoo K."/>
        </authorList>
    </citation>
    <scope>NUCLEOTIDE SEQUENCE</scope>
    <source>
        <strain evidence="9">W786</strain>
    </source>
</reference>
<comment type="function">
    <text evidence="8">Uptake of L-lactate across the membrane. Can also transport D-lactate and glycolate.</text>
</comment>
<feature type="transmembrane region" description="Helical" evidence="8">
    <location>
        <begin position="399"/>
        <end position="419"/>
    </location>
</feature>
<gene>
    <name evidence="9" type="ORF">METESE_07000</name>
</gene>
<keyword evidence="6 8" id="KW-1133">Transmembrane helix</keyword>
<accession>A0AA48KCW5</accession>
<evidence type="ECO:0000256" key="8">
    <source>
        <dbReference type="RuleBase" id="RU365092"/>
    </source>
</evidence>
<dbReference type="GO" id="GO:0015129">
    <property type="term" value="F:lactate transmembrane transporter activity"/>
    <property type="evidence" value="ECO:0007669"/>
    <property type="project" value="UniProtKB-UniRule"/>
</dbReference>
<keyword evidence="3 8" id="KW-0813">Transport</keyword>
<comment type="subcellular location">
    <subcellularLocation>
        <location evidence="1 8">Cell membrane</location>
        <topology evidence="1 8">Multi-pass membrane protein</topology>
    </subcellularLocation>
</comment>
<protein>
    <recommendedName>
        <fullName evidence="8">L-lactate permease</fullName>
    </recommendedName>
</protein>
<feature type="transmembrane region" description="Helical" evidence="8">
    <location>
        <begin position="522"/>
        <end position="543"/>
    </location>
</feature>
<dbReference type="GO" id="GO:0015295">
    <property type="term" value="F:solute:proton symporter activity"/>
    <property type="evidence" value="ECO:0007669"/>
    <property type="project" value="TreeGrafter"/>
</dbReference>
<feature type="transmembrane region" description="Helical" evidence="8">
    <location>
        <begin position="116"/>
        <end position="133"/>
    </location>
</feature>
<feature type="transmembrane region" description="Helical" evidence="8">
    <location>
        <begin position="360"/>
        <end position="379"/>
    </location>
</feature>
<evidence type="ECO:0000256" key="1">
    <source>
        <dbReference type="ARBA" id="ARBA00004651"/>
    </source>
</evidence>
<feature type="transmembrane region" description="Helical" evidence="8">
    <location>
        <begin position="200"/>
        <end position="217"/>
    </location>
</feature>
<keyword evidence="7 8" id="KW-0472">Membrane</keyword>
<evidence type="ECO:0000313" key="9">
    <source>
        <dbReference type="EMBL" id="BDU75742.1"/>
    </source>
</evidence>
<evidence type="ECO:0000256" key="2">
    <source>
        <dbReference type="ARBA" id="ARBA00010100"/>
    </source>
</evidence>
<evidence type="ECO:0000256" key="7">
    <source>
        <dbReference type="ARBA" id="ARBA00023136"/>
    </source>
</evidence>
<feature type="transmembrane region" description="Helical" evidence="8">
    <location>
        <begin position="175"/>
        <end position="194"/>
    </location>
</feature>
<evidence type="ECO:0000256" key="5">
    <source>
        <dbReference type="ARBA" id="ARBA00022692"/>
    </source>
</evidence>
<dbReference type="RefSeq" id="WP_316411092.1">
    <property type="nucleotide sequence ID" value="NZ_AP027081.1"/>
</dbReference>
<keyword evidence="4 8" id="KW-1003">Cell membrane</keyword>
<dbReference type="KEGG" id="msea:METESE_07000"/>
<feature type="transmembrane region" description="Helical" evidence="8">
    <location>
        <begin position="425"/>
        <end position="449"/>
    </location>
</feature>
<dbReference type="Proteomes" id="UP001228113">
    <property type="component" value="Chromosome"/>
</dbReference>
<dbReference type="AlphaFoldDB" id="A0AA48KCW5"/>
<feature type="transmembrane region" description="Helical" evidence="8">
    <location>
        <begin position="41"/>
        <end position="58"/>
    </location>
</feature>
<dbReference type="PANTHER" id="PTHR30003">
    <property type="entry name" value="L-LACTATE PERMEASE"/>
    <property type="match status" value="1"/>
</dbReference>
<dbReference type="Pfam" id="PF02652">
    <property type="entry name" value="Lactate_perm"/>
    <property type="match status" value="1"/>
</dbReference>
<feature type="transmembrane region" description="Helical" evidence="8">
    <location>
        <begin position="139"/>
        <end position="163"/>
    </location>
</feature>
<dbReference type="EMBL" id="AP027081">
    <property type="protein sequence ID" value="BDU75742.1"/>
    <property type="molecule type" value="Genomic_DNA"/>
</dbReference>
<feature type="transmembrane region" description="Helical" evidence="8">
    <location>
        <begin position="70"/>
        <end position="95"/>
    </location>
</feature>
<keyword evidence="5 8" id="KW-0812">Transmembrane</keyword>
<proteinExistence type="inferred from homology"/>
<keyword evidence="10" id="KW-1185">Reference proteome</keyword>
<dbReference type="NCBIfam" id="TIGR00795">
    <property type="entry name" value="lctP"/>
    <property type="match status" value="1"/>
</dbReference>
<evidence type="ECO:0000256" key="4">
    <source>
        <dbReference type="ARBA" id="ARBA00022475"/>
    </source>
</evidence>
<feature type="transmembrane region" description="Helical" evidence="8">
    <location>
        <begin position="297"/>
        <end position="316"/>
    </location>
</feature>
<sequence>MPWTQNYSALRGSLLLTALVVALPIVFLFWALAVKRMKGHLAGPLTLLLTIVISVAVYHMPVKAALSASLLGMVTGLFPIGWIILTAVFLFNLTVESGQFEVIKASISSLSPDRRVQALLIAFSFSAFMEGVAGQGAPVAVAAAMLIGLGFPALPAAVICLVANTPPVPFGPVGVPTLMMSTVTGIPGTVMARAVGYDMALFALGIPFFMVWVMVGFRRALEVLPAALVAGASYAAASFAVSTWFGPELPAITASIVSLLALVVFLKFWQPASVWTFPEEGRAAEVRRHSAAEVLRAWSPFIILMVIMGLWGTPFFKKWVAGHNLFVMVKEWPGLHGLVLKGAPIVAKPAVYGANYKWDYFAAPGTAMFLAAVLSTFVLRLSPATSLRVLRRTFRQLRFALVTLASVIGLGFLANYSGMSFTLGLAFAVLTGMAFPVFSPVIGLVGVFLTGSVTSSAALFGKLQQVTAMHLGLNPVLTTSANLFGGVMGKLISPQSIAVACAAVGLVGQETDIFRRTLKYSLILLCIVIAVVLVQAFVLPWILPVAPAAS</sequence>
<feature type="transmembrane region" description="Helical" evidence="8">
    <location>
        <begin position="251"/>
        <end position="269"/>
    </location>
</feature>
<feature type="transmembrane region" description="Helical" evidence="8">
    <location>
        <begin position="224"/>
        <end position="245"/>
    </location>
</feature>
<organism evidence="9 10">
    <name type="scientific">Mesoterricola sediminis</name>
    <dbReference type="NCBI Taxonomy" id="2927980"/>
    <lineage>
        <taxon>Bacteria</taxon>
        <taxon>Pseudomonadati</taxon>
        <taxon>Acidobacteriota</taxon>
        <taxon>Holophagae</taxon>
        <taxon>Holophagales</taxon>
        <taxon>Holophagaceae</taxon>
        <taxon>Mesoterricola</taxon>
    </lineage>
</organism>
<dbReference type="InterPro" id="IPR003804">
    <property type="entry name" value="Lactate_perm"/>
</dbReference>
<dbReference type="GO" id="GO:0005886">
    <property type="term" value="C:plasma membrane"/>
    <property type="evidence" value="ECO:0007669"/>
    <property type="project" value="UniProtKB-SubCell"/>
</dbReference>
<evidence type="ECO:0000313" key="10">
    <source>
        <dbReference type="Proteomes" id="UP001228113"/>
    </source>
</evidence>
<dbReference type="PANTHER" id="PTHR30003:SF0">
    <property type="entry name" value="GLYCOLATE PERMEASE GLCA-RELATED"/>
    <property type="match status" value="1"/>
</dbReference>
<name>A0AA48KCW5_9BACT</name>
<evidence type="ECO:0000256" key="3">
    <source>
        <dbReference type="ARBA" id="ARBA00022448"/>
    </source>
</evidence>
<evidence type="ECO:0000256" key="6">
    <source>
        <dbReference type="ARBA" id="ARBA00022989"/>
    </source>
</evidence>
<feature type="transmembrane region" description="Helical" evidence="8">
    <location>
        <begin position="12"/>
        <end position="34"/>
    </location>
</feature>